<protein>
    <submittedName>
        <fullName evidence="1">Uncharacterized protein</fullName>
    </submittedName>
</protein>
<dbReference type="Proteomes" id="UP000299102">
    <property type="component" value="Unassembled WGS sequence"/>
</dbReference>
<dbReference type="AlphaFoldDB" id="A0A4C1ZIC1"/>
<dbReference type="EMBL" id="BGZK01001841">
    <property type="protein sequence ID" value="GBP87182.1"/>
    <property type="molecule type" value="Genomic_DNA"/>
</dbReference>
<sequence length="95" mass="10616">MCLIRSNKWGNPCLEPSGRIQTPRSLFNINTAYDAAEFGRAANTHVTRAYLIRRRQTHTGTDLKLEPPQRRCSVAGAYEDKRRGLAAGLLKASVM</sequence>
<organism evidence="1 2">
    <name type="scientific">Eumeta variegata</name>
    <name type="common">Bagworm moth</name>
    <name type="synonym">Eumeta japonica</name>
    <dbReference type="NCBI Taxonomy" id="151549"/>
    <lineage>
        <taxon>Eukaryota</taxon>
        <taxon>Metazoa</taxon>
        <taxon>Ecdysozoa</taxon>
        <taxon>Arthropoda</taxon>
        <taxon>Hexapoda</taxon>
        <taxon>Insecta</taxon>
        <taxon>Pterygota</taxon>
        <taxon>Neoptera</taxon>
        <taxon>Endopterygota</taxon>
        <taxon>Lepidoptera</taxon>
        <taxon>Glossata</taxon>
        <taxon>Ditrysia</taxon>
        <taxon>Tineoidea</taxon>
        <taxon>Psychidae</taxon>
        <taxon>Oiketicinae</taxon>
        <taxon>Eumeta</taxon>
    </lineage>
</organism>
<evidence type="ECO:0000313" key="1">
    <source>
        <dbReference type="EMBL" id="GBP87182.1"/>
    </source>
</evidence>
<evidence type="ECO:0000313" key="2">
    <source>
        <dbReference type="Proteomes" id="UP000299102"/>
    </source>
</evidence>
<reference evidence="1 2" key="1">
    <citation type="journal article" date="2019" name="Commun. Biol.">
        <title>The bagworm genome reveals a unique fibroin gene that provides high tensile strength.</title>
        <authorList>
            <person name="Kono N."/>
            <person name="Nakamura H."/>
            <person name="Ohtoshi R."/>
            <person name="Tomita M."/>
            <person name="Numata K."/>
            <person name="Arakawa K."/>
        </authorList>
    </citation>
    <scope>NUCLEOTIDE SEQUENCE [LARGE SCALE GENOMIC DNA]</scope>
</reference>
<name>A0A4C1ZIC1_EUMVA</name>
<proteinExistence type="predicted"/>
<comment type="caution">
    <text evidence="1">The sequence shown here is derived from an EMBL/GenBank/DDBJ whole genome shotgun (WGS) entry which is preliminary data.</text>
</comment>
<keyword evidence="2" id="KW-1185">Reference proteome</keyword>
<accession>A0A4C1ZIC1</accession>
<gene>
    <name evidence="1" type="ORF">EVAR_67772_1</name>
</gene>